<dbReference type="Proteomes" id="UP000256845">
    <property type="component" value="Unassembled WGS sequence"/>
</dbReference>
<name>A0A3D9HKA9_9PROT</name>
<dbReference type="EMBL" id="QRDW01000005">
    <property type="protein sequence ID" value="RED49918.1"/>
    <property type="molecule type" value="Genomic_DNA"/>
</dbReference>
<evidence type="ECO:0000313" key="2">
    <source>
        <dbReference type="Proteomes" id="UP000256845"/>
    </source>
</evidence>
<accession>A0A3D9HKA9</accession>
<sequence length="176" mass="19378">MVEFELASLELDSASSMRILGRDDLNFMCETLRINGIQTQVKGRMTVVFAYPGIGVGEIYPELSGCTGQVCDLKQAFGLLEEAEIALVGLSTEEPARRRSLGVIPFEIGRLQTDLSGLFTQVIRDNRAYLKRKTLIALPDGRLLEYGDITDAKQHAREVIDLALKLADCSRFAPAA</sequence>
<dbReference type="AlphaFoldDB" id="A0A3D9HKA9"/>
<reference evidence="1 2" key="1">
    <citation type="submission" date="2018-07" db="EMBL/GenBank/DDBJ databases">
        <title>Genomic Encyclopedia of Type Strains, Phase III (KMG-III): the genomes of soil and plant-associated and newly described type strains.</title>
        <authorList>
            <person name="Whitman W."/>
        </authorList>
    </citation>
    <scope>NUCLEOTIDE SEQUENCE [LARGE SCALE GENOMIC DNA]</scope>
    <source>
        <strain evidence="1 2">CECT 8488</strain>
    </source>
</reference>
<dbReference type="OrthoDB" id="4198584at2"/>
<dbReference type="RefSeq" id="WP_115937149.1">
    <property type="nucleotide sequence ID" value="NZ_QRDW01000005.1"/>
</dbReference>
<evidence type="ECO:0000313" key="1">
    <source>
        <dbReference type="EMBL" id="RED49918.1"/>
    </source>
</evidence>
<gene>
    <name evidence="1" type="ORF">DFP90_105291</name>
</gene>
<organism evidence="1 2">
    <name type="scientific">Aestuariispira insulae</name>
    <dbReference type="NCBI Taxonomy" id="1461337"/>
    <lineage>
        <taxon>Bacteria</taxon>
        <taxon>Pseudomonadati</taxon>
        <taxon>Pseudomonadota</taxon>
        <taxon>Alphaproteobacteria</taxon>
        <taxon>Rhodospirillales</taxon>
        <taxon>Kiloniellaceae</taxon>
        <taxon>Aestuariispira</taxon>
    </lineage>
</organism>
<protein>
    <submittedName>
        <fullName evidence="1">Peroxiredoxin</fullName>
    </submittedName>
</protein>
<proteinExistence type="predicted"/>
<keyword evidence="2" id="KW-1185">Reference proteome</keyword>
<comment type="caution">
    <text evidence="1">The sequence shown here is derived from an EMBL/GenBank/DDBJ whole genome shotgun (WGS) entry which is preliminary data.</text>
</comment>